<accession>A0A4V3GY98</accession>
<dbReference type="AlphaFoldDB" id="A0A4V3GY98"/>
<protein>
    <submittedName>
        <fullName evidence="2">Stage II sporulation protein E</fullName>
    </submittedName>
</protein>
<reference evidence="2 3" key="1">
    <citation type="submission" date="2019-03" db="EMBL/GenBank/DDBJ databases">
        <title>Subsurface microbial communities from deep shales in Ohio and West Virginia, USA.</title>
        <authorList>
            <person name="Wrighton K."/>
        </authorList>
    </citation>
    <scope>NUCLEOTIDE SEQUENCE [LARGE SCALE GENOMIC DNA]</scope>
    <source>
        <strain evidence="2 3">MSL 6dP</strain>
    </source>
</reference>
<comment type="caution">
    <text evidence="2">The sequence shown here is derived from an EMBL/GenBank/DDBJ whole genome shotgun (WGS) entry which is preliminary data.</text>
</comment>
<dbReference type="InterPro" id="IPR001932">
    <property type="entry name" value="PPM-type_phosphatase-like_dom"/>
</dbReference>
<dbReference type="InterPro" id="IPR039248">
    <property type="entry name" value="Ptase_RsbX"/>
</dbReference>
<dbReference type="PANTHER" id="PTHR35801:SF1">
    <property type="entry name" value="PHOSPHOSERINE PHOSPHATASE RSBX"/>
    <property type="match status" value="1"/>
</dbReference>
<dbReference type="PANTHER" id="PTHR35801">
    <property type="entry name" value="PHOSPHOSERINE PHOSPHATASE RSBX"/>
    <property type="match status" value="1"/>
</dbReference>
<dbReference type="STRING" id="926561.GCA_000379025_01150"/>
<proteinExistence type="predicted"/>
<dbReference type="SUPFAM" id="SSF81606">
    <property type="entry name" value="PP2C-like"/>
    <property type="match status" value="1"/>
</dbReference>
<dbReference type="InterPro" id="IPR036457">
    <property type="entry name" value="PPM-type-like_dom_sf"/>
</dbReference>
<dbReference type="Pfam" id="PF07228">
    <property type="entry name" value="SpoIIE"/>
    <property type="match status" value="1"/>
</dbReference>
<dbReference type="RefSeq" id="WP_134116916.1">
    <property type="nucleotide sequence ID" value="NZ_SOEG01000014.1"/>
</dbReference>
<dbReference type="EMBL" id="SOEG01000014">
    <property type="protein sequence ID" value="TDX51324.1"/>
    <property type="molecule type" value="Genomic_DNA"/>
</dbReference>
<dbReference type="Proteomes" id="UP000295832">
    <property type="component" value="Unassembled WGS sequence"/>
</dbReference>
<sequence length="382" mass="42318">MFVETSVANLSKYNEELCGDNVEIVEGQDSKIIVLSDGLGSGVKANILSTLTTKIASRLLEKGIPIEEVVETITQTLPVCKERQLAYSTLTVLQIFNDGKTYLAEIDNPSSFFIDNKGKISQIKMNKRKIGDKEIKEANFQLNNNEMIMLISDGVTHAGIGGLLNFGLGWDGIAKYLKDIIKEYESSNKITERVINLCSAYYCMKPGDDTTAVIAKFREERSLVLFTGPPQDNNKDKEVVDKLVSHSGTKVVAGGTTAQIVARELEKGLSVDLKYYDPTVPPISRLEGIDLVTEGLLTLNKTVSRINSVNCREDLPDKKDGATILAKLLLENDNINILVGKKINSAHQSLKLPEDMAIRKQIIKRLIKSLEEKGKKIIVEWF</sequence>
<dbReference type="SMART" id="SM00331">
    <property type="entry name" value="PP2C_SIG"/>
    <property type="match status" value="1"/>
</dbReference>
<organism evidence="2 3">
    <name type="scientific">Orenia marismortui</name>
    <dbReference type="NCBI Taxonomy" id="46469"/>
    <lineage>
        <taxon>Bacteria</taxon>
        <taxon>Bacillati</taxon>
        <taxon>Bacillota</taxon>
        <taxon>Clostridia</taxon>
        <taxon>Halanaerobiales</taxon>
        <taxon>Halobacteroidaceae</taxon>
        <taxon>Orenia</taxon>
    </lineage>
</organism>
<evidence type="ECO:0000313" key="2">
    <source>
        <dbReference type="EMBL" id="TDX51324.1"/>
    </source>
</evidence>
<feature type="domain" description="PPM-type phosphatase" evidence="1">
    <location>
        <begin position="2"/>
        <end position="217"/>
    </location>
</feature>
<dbReference type="Gene3D" id="3.60.40.10">
    <property type="entry name" value="PPM-type phosphatase domain"/>
    <property type="match status" value="1"/>
</dbReference>
<name>A0A4V3GY98_9FIRM</name>
<gene>
    <name evidence="2" type="ORF">C7959_11479</name>
</gene>
<evidence type="ECO:0000313" key="3">
    <source>
        <dbReference type="Proteomes" id="UP000295832"/>
    </source>
</evidence>
<evidence type="ECO:0000259" key="1">
    <source>
        <dbReference type="SMART" id="SM00331"/>
    </source>
</evidence>
<keyword evidence="3" id="KW-1185">Reference proteome</keyword>